<keyword evidence="2" id="KW-1185">Reference proteome</keyword>
<evidence type="ECO:0000313" key="2">
    <source>
        <dbReference type="Proteomes" id="UP000805649"/>
    </source>
</evidence>
<comment type="caution">
    <text evidence="1">The sequence shown here is derived from an EMBL/GenBank/DDBJ whole genome shotgun (WGS) entry which is preliminary data.</text>
</comment>
<dbReference type="EMBL" id="VUJX02000009">
    <property type="protein sequence ID" value="KAL0932502.1"/>
    <property type="molecule type" value="Genomic_DNA"/>
</dbReference>
<dbReference type="Proteomes" id="UP000805649">
    <property type="component" value="Unassembled WGS sequence"/>
</dbReference>
<protein>
    <submittedName>
        <fullName evidence="1">Subtilisin-like protease</fullName>
    </submittedName>
</protein>
<name>A0ACC3YKZ7_COLTU</name>
<organism evidence="1 2">
    <name type="scientific">Colletotrichum truncatum</name>
    <name type="common">Anthracnose fungus</name>
    <name type="synonym">Colletotrichum capsici</name>
    <dbReference type="NCBI Taxonomy" id="5467"/>
    <lineage>
        <taxon>Eukaryota</taxon>
        <taxon>Fungi</taxon>
        <taxon>Dikarya</taxon>
        <taxon>Ascomycota</taxon>
        <taxon>Pezizomycotina</taxon>
        <taxon>Sordariomycetes</taxon>
        <taxon>Hypocreomycetidae</taxon>
        <taxon>Glomerellales</taxon>
        <taxon>Glomerellaceae</taxon>
        <taxon>Colletotrichum</taxon>
        <taxon>Colletotrichum truncatum species complex</taxon>
    </lineage>
</organism>
<proteinExistence type="predicted"/>
<evidence type="ECO:0000313" key="1">
    <source>
        <dbReference type="EMBL" id="KAL0932502.1"/>
    </source>
</evidence>
<reference evidence="1 2" key="1">
    <citation type="journal article" date="2020" name="Phytopathology">
        <title>Genome Sequence Resources of Colletotrichum truncatum, C. plurivorum, C. musicola, and C. sojae: Four Species Pathogenic to Soybean (Glycine max).</title>
        <authorList>
            <person name="Rogerio F."/>
            <person name="Boufleur T.R."/>
            <person name="Ciampi-Guillardi M."/>
            <person name="Sukno S.A."/>
            <person name="Thon M.R."/>
            <person name="Massola Junior N.S."/>
            <person name="Baroncelli R."/>
        </authorList>
    </citation>
    <scope>NUCLEOTIDE SEQUENCE [LARGE SCALE GENOMIC DNA]</scope>
    <source>
        <strain evidence="1 2">CMES1059</strain>
    </source>
</reference>
<sequence>MHLFNLCSIWLLLPWVQGAVPPTTDHESFIIEYDEQANGGRSLDLLSTLGLRVVTTFDHPLFSGVTVKTTNHNVEALKKLPGVLNVWRNGLVQHVQPVKQGQLVNHINKRQQSSTYINHTTHLTTGVAQLHDQGIKGKGAKVAVVDLGVDYTHPALGGGIGERFKVKGGWNYNNNNDDPRPTDPEVGHGTHVAGIIVGQSDDWVGVAPEADIYAYKLTAGGDESQTIQAFLRAHTDGCDVISASIGATGGWPNGVLAEMVTRLSEAGMLIVIAGGNGGASGPFLGTTLSASPDALAVGNIDTRAQPFKPDYKTSWPTTNDLEFKPDISAPGVGVYSTWPGGRFKLLSGTSMATPYVAGVAALWIGARGGRRVQGNGVAKRLRQRIISSGKPVAWQVGEEDANPARHAPVFQVGTGLVNAIDVLNTKTQVEGEKMNLNDTTHFNAEHSLTIINRDNVTITYNLTVQQDSAIIAFTAQNDGILTPTNSLNMVPMDLSTEVTFPAALTLQPGQKMNVPITFTNPLEMGWPNMDTSRPIYGGKVIIRSSSGERLAVPFNGLGFDFKEGTKPWVVKDPMNWPPQIFRQRGELPFQNDSTFSFNLSVAAQDFPIFRFSLLVKTRELRWDIFEANYTEALWSYPPQVDINGYVGSATAYRNADDLWYGQPFDPATSNAQDVLPFPMYDTTKSLSIQDFPWFGQLANGAQIGNGKYRMRIASLAPFGNPKKADDWWVYKDLPLLTVAR</sequence>
<gene>
    <name evidence="1" type="ORF">CTRU02_213455</name>
</gene>
<accession>A0ACC3YKZ7</accession>